<feature type="region of interest" description="Disordered" evidence="2">
    <location>
        <begin position="118"/>
        <end position="138"/>
    </location>
</feature>
<dbReference type="GO" id="GO:0005576">
    <property type="term" value="C:extracellular region"/>
    <property type="evidence" value="ECO:0007669"/>
    <property type="project" value="TreeGrafter"/>
</dbReference>
<dbReference type="EMBL" id="JABEPQ010000004">
    <property type="protein sequence ID" value="NNM47459.1"/>
    <property type="molecule type" value="Genomic_DNA"/>
</dbReference>
<dbReference type="RefSeq" id="WP_171244876.1">
    <property type="nucleotide sequence ID" value="NZ_JABEPQ010000004.1"/>
</dbReference>
<evidence type="ECO:0000256" key="2">
    <source>
        <dbReference type="SAM" id="MobiDB-lite"/>
    </source>
</evidence>
<dbReference type="InterPro" id="IPR003399">
    <property type="entry name" value="Mce/MlaD"/>
</dbReference>
<feature type="region of interest" description="Disordered" evidence="2">
    <location>
        <begin position="373"/>
        <end position="422"/>
    </location>
</feature>
<gene>
    <name evidence="5" type="ORF">HJG52_15790</name>
</gene>
<protein>
    <submittedName>
        <fullName evidence="5">MCE family protein</fullName>
    </submittedName>
</protein>
<reference evidence="5 6" key="1">
    <citation type="submission" date="2020-04" db="EMBL/GenBank/DDBJ databases">
        <title>Knoellia sp. isolate from air conditioner.</title>
        <authorList>
            <person name="Chea S."/>
            <person name="Kim D.-U."/>
        </authorList>
    </citation>
    <scope>NUCLEOTIDE SEQUENCE [LARGE SCALE GENOMIC DNA]</scope>
    <source>
        <strain evidence="5 6">DB2414S</strain>
    </source>
</reference>
<evidence type="ECO:0000259" key="3">
    <source>
        <dbReference type="Pfam" id="PF02470"/>
    </source>
</evidence>
<organism evidence="5 6">
    <name type="scientific">Knoellia koreensis</name>
    <dbReference type="NCBI Taxonomy" id="2730921"/>
    <lineage>
        <taxon>Bacteria</taxon>
        <taxon>Bacillati</taxon>
        <taxon>Actinomycetota</taxon>
        <taxon>Actinomycetes</taxon>
        <taxon>Micrococcales</taxon>
        <taxon>Intrasporangiaceae</taxon>
        <taxon>Knoellia</taxon>
    </lineage>
</organism>
<dbReference type="AlphaFoldDB" id="A0A849HJX9"/>
<dbReference type="InterPro" id="IPR052336">
    <property type="entry name" value="MlaD_Phospholipid_Transporter"/>
</dbReference>
<evidence type="ECO:0000256" key="1">
    <source>
        <dbReference type="SAM" id="Coils"/>
    </source>
</evidence>
<dbReference type="Pfam" id="PF02470">
    <property type="entry name" value="MlaD"/>
    <property type="match status" value="1"/>
</dbReference>
<keyword evidence="6" id="KW-1185">Reference proteome</keyword>
<proteinExistence type="predicted"/>
<comment type="caution">
    <text evidence="5">The sequence shown here is derived from an EMBL/GenBank/DDBJ whole genome shotgun (WGS) entry which is preliminary data.</text>
</comment>
<dbReference type="PANTHER" id="PTHR33371">
    <property type="entry name" value="INTERMEMBRANE PHOSPHOLIPID TRANSPORT SYSTEM BINDING PROTEIN MLAD-RELATED"/>
    <property type="match status" value="1"/>
</dbReference>
<dbReference type="Pfam" id="PF11887">
    <property type="entry name" value="Mce4_CUP1"/>
    <property type="match status" value="1"/>
</dbReference>
<keyword evidence="1" id="KW-0175">Coiled coil</keyword>
<feature type="domain" description="Mammalian cell entry C-terminal" evidence="4">
    <location>
        <begin position="125"/>
        <end position="299"/>
    </location>
</feature>
<feature type="domain" description="Mce/MlaD" evidence="3">
    <location>
        <begin position="45"/>
        <end position="118"/>
    </location>
</feature>
<dbReference type="SUPFAM" id="SSF58100">
    <property type="entry name" value="Bacterial hemolysins"/>
    <property type="match status" value="1"/>
</dbReference>
<evidence type="ECO:0000259" key="4">
    <source>
        <dbReference type="Pfam" id="PF11887"/>
    </source>
</evidence>
<dbReference type="Gene3D" id="1.20.5.340">
    <property type="match status" value="1"/>
</dbReference>
<dbReference type="InterPro" id="IPR024516">
    <property type="entry name" value="Mce_C"/>
</dbReference>
<name>A0A849HJX9_9MICO</name>
<dbReference type="InterPro" id="IPR005693">
    <property type="entry name" value="Mce"/>
</dbReference>
<sequence>MLTGMPGRRLVVAGAVGAVLTLSGCQGAFDLPLPGGAAQRGDIFRVTAEFADVLDLVPQSSVKVNDATVGSVEKIELNGWTARVTLRLPKSVDLPDNAIAEIKQTSLLGEKYVALEPPTTAKPQGRLGEGDNIPIDRTGRNPEVEEVLSAMSLLLNGGGVAQLKTIETELNNAMNGNQTEIRDLIKQLNTFVGGLDQQKAEIVRAIDNIDKLSAKLAAQKDDIAAAIEALPKGLKILADQRQQLVQMLQALSRLGAVGTQVIQQSKADTAANLKALEPILTELTKAGDNLPKSLQLLLTYPFPDSAVGAMKGDYTNMSAEMNLNLTTLLQNLAASGTGGAGGGAGGAGGGSGNPLDNLGGIIGGLGNGGGVVPPITVPDNPLGQVLPKQSTTPTPKPTPKPSPSTSRPPSCSIPVLCSGGGA</sequence>
<dbReference type="Proteomes" id="UP000588586">
    <property type="component" value="Unassembled WGS sequence"/>
</dbReference>
<accession>A0A849HJX9</accession>
<dbReference type="NCBIfam" id="TIGR00996">
    <property type="entry name" value="Mtu_fam_mce"/>
    <property type="match status" value="1"/>
</dbReference>
<feature type="coiled-coil region" evidence="1">
    <location>
        <begin position="195"/>
        <end position="254"/>
    </location>
</feature>
<evidence type="ECO:0000313" key="5">
    <source>
        <dbReference type="EMBL" id="NNM47459.1"/>
    </source>
</evidence>
<evidence type="ECO:0000313" key="6">
    <source>
        <dbReference type="Proteomes" id="UP000588586"/>
    </source>
</evidence>
<dbReference type="PANTHER" id="PTHR33371:SF15">
    <property type="entry name" value="LIPOPROTEIN LPRN"/>
    <property type="match status" value="1"/>
</dbReference>